<dbReference type="Gene3D" id="2.170.270.10">
    <property type="entry name" value="SET domain"/>
    <property type="match status" value="1"/>
</dbReference>
<dbReference type="InterPro" id="IPR003616">
    <property type="entry name" value="Post-SET_dom"/>
</dbReference>
<dbReference type="eggNOG" id="COG2226">
    <property type="taxonomic scope" value="Bacteria"/>
</dbReference>
<dbReference type="PATRIC" id="fig|1297742.4.peg.5281"/>
<dbReference type="InterPro" id="IPR053201">
    <property type="entry name" value="Flavunoidine_N-MTase"/>
</dbReference>
<dbReference type="KEGG" id="mym:A176_005202"/>
<dbReference type="STRING" id="1297742.A176_005202"/>
<dbReference type="GO" id="GO:0032259">
    <property type="term" value="P:methylation"/>
    <property type="evidence" value="ECO:0007669"/>
    <property type="project" value="UniProtKB-KW"/>
</dbReference>
<name>A0A0H4X3R3_9BACT</name>
<dbReference type="eggNOG" id="COG2940">
    <property type="taxonomic scope" value="Bacteria"/>
</dbReference>
<sequence>MVTTRAVAAGEVLLVVEGALVRTPSQMTLQVGREQHLSAPDADWRFINHACAPTALLAPGTHAEQLQLIARFDLEPGQEVTFNYLTSEWELATPFHCRCGATTCVGWVRGARYLSAAQRDALRGELLPHIRDHVRGAPEPAPWYRDAFSITDDVWYQPLDAVASEEVERTLRLLDLKPGASILDVCCGHGRHSIELARLGFQVTGLDLSSERLGMARERAARAGVAVTWLNADMRSISAPQQDAVMVLYTSFGVLESDAEHLTALRSIHDALAPGGQLLIEADNRDHAIHQPPRQWGETESLLWWEENVFEPRTSRNHRSYWGRNSRTGTLYEQHINYRLFSAHELLGLIEQAGLRVADVWGDLDGRPFTVGSPMLVVRARRPDARP</sequence>
<keyword evidence="1 5" id="KW-0808">Transferase</keyword>
<dbReference type="Gene3D" id="2.20.25.110">
    <property type="entry name" value="S-adenosyl-L-methionine-dependent methyltransferases"/>
    <property type="match status" value="1"/>
</dbReference>
<reference evidence="5 6" key="1">
    <citation type="journal article" date="2016" name="PLoS ONE">
        <title>Complete Genome Sequence and Comparative Genomics of a Novel Myxobacterium Myxococcus hansupus.</title>
        <authorList>
            <person name="Sharma G."/>
            <person name="Narwani T."/>
            <person name="Subramanian S."/>
        </authorList>
    </citation>
    <scope>NUCLEOTIDE SEQUENCE [LARGE SCALE GENOMIC DNA]</scope>
    <source>
        <strain evidence="6">mixupus</strain>
    </source>
</reference>
<proteinExistence type="predicted"/>
<dbReference type="SUPFAM" id="SSF53335">
    <property type="entry name" value="S-adenosyl-L-methionine-dependent methyltransferases"/>
    <property type="match status" value="1"/>
</dbReference>
<protein>
    <submittedName>
        <fullName evidence="5">Methyltransferase, putative</fullName>
    </submittedName>
</protein>
<dbReference type="InterPro" id="IPR001214">
    <property type="entry name" value="SET_dom"/>
</dbReference>
<dbReference type="SUPFAM" id="SSF82199">
    <property type="entry name" value="SET domain"/>
    <property type="match status" value="1"/>
</dbReference>
<evidence type="ECO:0000256" key="2">
    <source>
        <dbReference type="ARBA" id="ARBA00022691"/>
    </source>
</evidence>
<dbReference type="InterPro" id="IPR029063">
    <property type="entry name" value="SAM-dependent_MTases_sf"/>
</dbReference>
<dbReference type="PROSITE" id="PS50280">
    <property type="entry name" value="SET"/>
    <property type="match status" value="1"/>
</dbReference>
<dbReference type="GO" id="GO:0008168">
    <property type="term" value="F:methyltransferase activity"/>
    <property type="evidence" value="ECO:0007669"/>
    <property type="project" value="UniProtKB-KW"/>
</dbReference>
<evidence type="ECO:0000313" key="5">
    <source>
        <dbReference type="EMBL" id="AKQ68290.1"/>
    </source>
</evidence>
<feature type="domain" description="Post-SET" evidence="4">
    <location>
        <begin position="93"/>
        <end position="109"/>
    </location>
</feature>
<dbReference type="Proteomes" id="UP000009026">
    <property type="component" value="Chromosome"/>
</dbReference>
<evidence type="ECO:0000259" key="4">
    <source>
        <dbReference type="PROSITE" id="PS50868"/>
    </source>
</evidence>
<dbReference type="PROSITE" id="PS50868">
    <property type="entry name" value="POST_SET"/>
    <property type="match status" value="1"/>
</dbReference>
<dbReference type="CDD" id="cd02440">
    <property type="entry name" value="AdoMet_MTases"/>
    <property type="match status" value="1"/>
</dbReference>
<dbReference type="Pfam" id="PF00856">
    <property type="entry name" value="SET"/>
    <property type="match status" value="1"/>
</dbReference>
<dbReference type="InterPro" id="IPR046341">
    <property type="entry name" value="SET_dom_sf"/>
</dbReference>
<dbReference type="Pfam" id="PF13649">
    <property type="entry name" value="Methyltransf_25"/>
    <property type="match status" value="1"/>
</dbReference>
<dbReference type="AlphaFoldDB" id="A0A0H4X3R3"/>
<dbReference type="PANTHER" id="PTHR12350:SF19">
    <property type="entry name" value="SET DOMAIN-CONTAINING PROTEIN"/>
    <property type="match status" value="1"/>
</dbReference>
<organism evidence="5 6">
    <name type="scientific">Pseudomyxococcus hansupus</name>
    <dbReference type="NCBI Taxonomy" id="1297742"/>
    <lineage>
        <taxon>Bacteria</taxon>
        <taxon>Pseudomonadati</taxon>
        <taxon>Myxococcota</taxon>
        <taxon>Myxococcia</taxon>
        <taxon>Myxococcales</taxon>
        <taxon>Cystobacterineae</taxon>
        <taxon>Myxococcaceae</taxon>
        <taxon>Pseudomyxococcus</taxon>
    </lineage>
</organism>
<accession>A0A0H4X3R3</accession>
<evidence type="ECO:0000256" key="1">
    <source>
        <dbReference type="ARBA" id="ARBA00022679"/>
    </source>
</evidence>
<dbReference type="PANTHER" id="PTHR12350">
    <property type="entry name" value="HISTONE-LYSINE N-METHYLTRANSFERASE-RELATED"/>
    <property type="match status" value="1"/>
</dbReference>
<dbReference type="RefSeq" id="WP_002633080.1">
    <property type="nucleotide sequence ID" value="NZ_CP012109.1"/>
</dbReference>
<dbReference type="EMBL" id="CP012109">
    <property type="protein sequence ID" value="AKQ68290.1"/>
    <property type="molecule type" value="Genomic_DNA"/>
</dbReference>
<keyword evidence="6" id="KW-1185">Reference proteome</keyword>
<keyword evidence="2" id="KW-0949">S-adenosyl-L-methionine</keyword>
<dbReference type="Gene3D" id="3.40.50.150">
    <property type="entry name" value="Vaccinia Virus protein VP39"/>
    <property type="match status" value="1"/>
</dbReference>
<evidence type="ECO:0000259" key="3">
    <source>
        <dbReference type="PROSITE" id="PS50280"/>
    </source>
</evidence>
<evidence type="ECO:0000313" key="6">
    <source>
        <dbReference type="Proteomes" id="UP000009026"/>
    </source>
</evidence>
<dbReference type="InterPro" id="IPR041698">
    <property type="entry name" value="Methyltransf_25"/>
</dbReference>
<feature type="domain" description="SET" evidence="3">
    <location>
        <begin position="1"/>
        <end position="85"/>
    </location>
</feature>
<keyword evidence="5" id="KW-0489">Methyltransferase</keyword>
<gene>
    <name evidence="5" type="ORF">A176_005202</name>
</gene>